<comment type="caution">
    <text evidence="2">The sequence shown here is derived from an EMBL/GenBank/DDBJ whole genome shotgun (WGS) entry which is preliminary data.</text>
</comment>
<protein>
    <submittedName>
        <fullName evidence="2">Uncharacterized protein</fullName>
    </submittedName>
</protein>
<dbReference type="EMBL" id="BMLI01000001">
    <property type="protein sequence ID" value="GGM80041.1"/>
    <property type="molecule type" value="Genomic_DNA"/>
</dbReference>
<keyword evidence="1" id="KW-0472">Membrane</keyword>
<keyword evidence="1" id="KW-1133">Transmembrane helix</keyword>
<evidence type="ECO:0000256" key="1">
    <source>
        <dbReference type="SAM" id="Phobius"/>
    </source>
</evidence>
<feature type="transmembrane region" description="Helical" evidence="1">
    <location>
        <begin position="12"/>
        <end position="34"/>
    </location>
</feature>
<organism evidence="2 3">
    <name type="scientific">Dyadobacter beijingensis</name>
    <dbReference type="NCBI Taxonomy" id="365489"/>
    <lineage>
        <taxon>Bacteria</taxon>
        <taxon>Pseudomonadati</taxon>
        <taxon>Bacteroidota</taxon>
        <taxon>Cytophagia</taxon>
        <taxon>Cytophagales</taxon>
        <taxon>Spirosomataceae</taxon>
        <taxon>Dyadobacter</taxon>
    </lineage>
</organism>
<evidence type="ECO:0000313" key="2">
    <source>
        <dbReference type="EMBL" id="GGM80041.1"/>
    </source>
</evidence>
<evidence type="ECO:0000313" key="3">
    <source>
        <dbReference type="Proteomes" id="UP000632339"/>
    </source>
</evidence>
<keyword evidence="3" id="KW-1185">Reference proteome</keyword>
<feature type="transmembrane region" description="Helical" evidence="1">
    <location>
        <begin position="49"/>
        <end position="70"/>
    </location>
</feature>
<proteinExistence type="predicted"/>
<dbReference type="RefSeq" id="WP_019942345.1">
    <property type="nucleotide sequence ID" value="NZ_BMLI01000001.1"/>
</dbReference>
<keyword evidence="1" id="KW-0812">Transmembrane</keyword>
<gene>
    <name evidence="2" type="ORF">GCM10010967_09770</name>
</gene>
<accession>A0ABQ2HGH2</accession>
<dbReference type="Proteomes" id="UP000632339">
    <property type="component" value="Unassembled WGS sequence"/>
</dbReference>
<name>A0ABQ2HGH2_9BACT</name>
<reference evidence="3" key="1">
    <citation type="journal article" date="2019" name="Int. J. Syst. Evol. Microbiol.">
        <title>The Global Catalogue of Microorganisms (GCM) 10K type strain sequencing project: providing services to taxonomists for standard genome sequencing and annotation.</title>
        <authorList>
            <consortium name="The Broad Institute Genomics Platform"/>
            <consortium name="The Broad Institute Genome Sequencing Center for Infectious Disease"/>
            <person name="Wu L."/>
            <person name="Ma J."/>
        </authorList>
    </citation>
    <scope>NUCLEOTIDE SEQUENCE [LARGE SCALE GENOMIC DNA]</scope>
    <source>
        <strain evidence="3">CGMCC 1.6375</strain>
    </source>
</reference>
<sequence length="125" mass="14994">MMDPQNRGRRFRLALPVFAVIAALALGAIVQWLWNAILPAAANFNPISYWQAVGLFVLCKILFGGFRGPGHHHHHPKWRRFNRRFGREAREEALAWKAKWMKMTDEERRRFRQEMRNRWRKPPEF</sequence>